<protein>
    <recommendedName>
        <fullName evidence="3">NB-ARC domain-containing protein</fullName>
    </recommendedName>
</protein>
<dbReference type="EMBL" id="CABITT030000007">
    <property type="protein sequence ID" value="VVB11764.1"/>
    <property type="molecule type" value="Genomic_DNA"/>
</dbReference>
<dbReference type="OrthoDB" id="1112588at2759"/>
<evidence type="ECO:0008006" key="3">
    <source>
        <dbReference type="Google" id="ProtNLM"/>
    </source>
</evidence>
<dbReference type="AlphaFoldDB" id="A0A565CDS3"/>
<gene>
    <name evidence="1" type="ORF">ANE_LOCUS22208</name>
</gene>
<accession>A0A565CDS3</accession>
<organism evidence="1 2">
    <name type="scientific">Arabis nemorensis</name>
    <dbReference type="NCBI Taxonomy" id="586526"/>
    <lineage>
        <taxon>Eukaryota</taxon>
        <taxon>Viridiplantae</taxon>
        <taxon>Streptophyta</taxon>
        <taxon>Embryophyta</taxon>
        <taxon>Tracheophyta</taxon>
        <taxon>Spermatophyta</taxon>
        <taxon>Magnoliopsida</taxon>
        <taxon>eudicotyledons</taxon>
        <taxon>Gunneridae</taxon>
        <taxon>Pentapetalae</taxon>
        <taxon>rosids</taxon>
        <taxon>malvids</taxon>
        <taxon>Brassicales</taxon>
        <taxon>Brassicaceae</taxon>
        <taxon>Arabideae</taxon>
        <taxon>Arabis</taxon>
    </lineage>
</organism>
<evidence type="ECO:0000313" key="1">
    <source>
        <dbReference type="EMBL" id="VVB11764.1"/>
    </source>
</evidence>
<name>A0A565CDS3_9BRAS</name>
<reference evidence="1" key="1">
    <citation type="submission" date="2019-07" db="EMBL/GenBank/DDBJ databases">
        <authorList>
            <person name="Dittberner H."/>
        </authorList>
    </citation>
    <scope>NUCLEOTIDE SEQUENCE [LARGE SCALE GENOMIC DNA]</scope>
</reference>
<proteinExistence type="predicted"/>
<comment type="caution">
    <text evidence="1">The sequence shown here is derived from an EMBL/GenBank/DDBJ whole genome shotgun (WGS) entry which is preliminary data.</text>
</comment>
<keyword evidence="2" id="KW-1185">Reference proteome</keyword>
<dbReference type="Proteomes" id="UP000489600">
    <property type="component" value="Unassembled WGS sequence"/>
</dbReference>
<sequence length="120" mass="13915">MVVVCSKSCYSTSVQATNVEEIIRKERAISCCSARFDMIPFEKLELLVLEGLEELKTIYWEALPFPELKEIKIRSCPHLRRLLINSASAQGHTLVISAEKEWIQELEWEDEEAKQRLFSN</sequence>
<evidence type="ECO:0000313" key="2">
    <source>
        <dbReference type="Proteomes" id="UP000489600"/>
    </source>
</evidence>